<evidence type="ECO:0000313" key="2">
    <source>
        <dbReference type="EMBL" id="GGH93606.1"/>
    </source>
</evidence>
<proteinExistence type="predicted"/>
<feature type="transmembrane region" description="Helical" evidence="1">
    <location>
        <begin position="6"/>
        <end position="22"/>
    </location>
</feature>
<gene>
    <name evidence="2" type="ORF">GCM10007170_14880</name>
</gene>
<evidence type="ECO:0000313" key="3">
    <source>
        <dbReference type="Proteomes" id="UP000643279"/>
    </source>
</evidence>
<feature type="transmembrane region" description="Helical" evidence="1">
    <location>
        <begin position="61"/>
        <end position="83"/>
    </location>
</feature>
<sequence length="100" mass="10565">MLSLTIVVLATVAAGFVVWANDKRHSKYGAALPAGIAVGVAALAWIILMAAGFGYLPGLTWLPWILPVVLGTAAAIAAVVYLGRTRARHDTERLTAVLRR</sequence>
<keyword evidence="3" id="KW-1185">Reference proteome</keyword>
<evidence type="ECO:0008006" key="4">
    <source>
        <dbReference type="Google" id="ProtNLM"/>
    </source>
</evidence>
<keyword evidence="1" id="KW-0812">Transmembrane</keyword>
<dbReference type="RefSeq" id="WP_188570976.1">
    <property type="nucleotide sequence ID" value="NZ_BMFW01000004.1"/>
</dbReference>
<protein>
    <recommendedName>
        <fullName evidence="4">Integral membrane protein</fullName>
    </recommendedName>
</protein>
<keyword evidence="1" id="KW-1133">Transmembrane helix</keyword>
<dbReference type="Proteomes" id="UP000643279">
    <property type="component" value="Unassembled WGS sequence"/>
</dbReference>
<organism evidence="2 3">
    <name type="scientific">Arthrobacter liuii</name>
    <dbReference type="NCBI Taxonomy" id="1476996"/>
    <lineage>
        <taxon>Bacteria</taxon>
        <taxon>Bacillati</taxon>
        <taxon>Actinomycetota</taxon>
        <taxon>Actinomycetes</taxon>
        <taxon>Micrococcales</taxon>
        <taxon>Micrococcaceae</taxon>
        <taxon>Arthrobacter</taxon>
    </lineage>
</organism>
<evidence type="ECO:0000256" key="1">
    <source>
        <dbReference type="SAM" id="Phobius"/>
    </source>
</evidence>
<feature type="transmembrane region" description="Helical" evidence="1">
    <location>
        <begin position="34"/>
        <end position="55"/>
    </location>
</feature>
<keyword evidence="1" id="KW-0472">Membrane</keyword>
<reference evidence="3" key="1">
    <citation type="journal article" date="2019" name="Int. J. Syst. Evol. Microbiol.">
        <title>The Global Catalogue of Microorganisms (GCM) 10K type strain sequencing project: providing services to taxonomists for standard genome sequencing and annotation.</title>
        <authorList>
            <consortium name="The Broad Institute Genomics Platform"/>
            <consortium name="The Broad Institute Genome Sequencing Center for Infectious Disease"/>
            <person name="Wu L."/>
            <person name="Ma J."/>
        </authorList>
    </citation>
    <scope>NUCLEOTIDE SEQUENCE [LARGE SCALE GENOMIC DNA]</scope>
    <source>
        <strain evidence="3">CGMCC 1.12778</strain>
    </source>
</reference>
<accession>A0ABQ2AP28</accession>
<dbReference type="EMBL" id="BMFW01000004">
    <property type="protein sequence ID" value="GGH93606.1"/>
    <property type="molecule type" value="Genomic_DNA"/>
</dbReference>
<comment type="caution">
    <text evidence="2">The sequence shown here is derived from an EMBL/GenBank/DDBJ whole genome shotgun (WGS) entry which is preliminary data.</text>
</comment>
<name>A0ABQ2AP28_9MICC</name>